<dbReference type="HAMAP" id="MF_00163">
    <property type="entry name" value="Pep_deformylase"/>
    <property type="match status" value="1"/>
</dbReference>
<keyword evidence="4 7" id="KW-0648">Protein biosynthesis</keyword>
<evidence type="ECO:0000256" key="1">
    <source>
        <dbReference type="ARBA" id="ARBA00010759"/>
    </source>
</evidence>
<dbReference type="OrthoDB" id="276063at2759"/>
<comment type="similarity">
    <text evidence="1 7">Belongs to the polypeptide deformylase family.</text>
</comment>
<dbReference type="Proteomes" id="UP000515163">
    <property type="component" value="Unplaced"/>
</dbReference>
<evidence type="ECO:0000256" key="4">
    <source>
        <dbReference type="ARBA" id="ARBA00022917"/>
    </source>
</evidence>
<dbReference type="InterPro" id="IPR036821">
    <property type="entry name" value="Peptide_deformylase_sf"/>
</dbReference>
<sequence length="207" mass="23709">MTGSSKLNLRVTKFLVSLSSLRSPVKVRQVGDPVLQCIAQPVDKEFIQTREFKKVTDLMVKTMRINKGVGIAAPQIGESLQIFAMEFSEKHLHAIRKRGIKEEVLQTMEMSVFPLKIFVNPEFKVIDPKIIEFPEGCMSIPGFKGIVPRYRGVELEAMDENGEEVTWKAYGWPARIIQHEVDHLNGTLYIKKMNPETFENLYWKLNA</sequence>
<proteinExistence type="inferred from homology"/>
<name>A0A6P8HP02_ACTTE</name>
<dbReference type="Pfam" id="PF01327">
    <property type="entry name" value="Pep_deformylase"/>
    <property type="match status" value="1"/>
</dbReference>
<keyword evidence="8" id="KW-1185">Reference proteome</keyword>
<dbReference type="AlphaFoldDB" id="A0A6P8HP02"/>
<comment type="function">
    <text evidence="5 7">Removes the formyl group from the N-terminal Met of newly synthesized proteins.</text>
</comment>
<reference evidence="9" key="1">
    <citation type="submission" date="2025-08" db="UniProtKB">
        <authorList>
            <consortium name="RefSeq"/>
        </authorList>
    </citation>
    <scope>IDENTIFICATION</scope>
    <source>
        <tissue evidence="9">Tentacle</tissue>
    </source>
</reference>
<gene>
    <name evidence="9" type="primary">LOC116294027</name>
</gene>
<dbReference type="RefSeq" id="XP_031557401.1">
    <property type="nucleotide sequence ID" value="XM_031701541.1"/>
</dbReference>
<dbReference type="EC" id="3.5.1.88" evidence="7"/>
<evidence type="ECO:0000256" key="2">
    <source>
        <dbReference type="ARBA" id="ARBA00022723"/>
    </source>
</evidence>
<dbReference type="InterPro" id="IPR023635">
    <property type="entry name" value="Peptide_deformylase"/>
</dbReference>
<keyword evidence="2 7" id="KW-0479">Metal-binding</keyword>
<dbReference type="GO" id="GO:0006412">
    <property type="term" value="P:translation"/>
    <property type="evidence" value="ECO:0007669"/>
    <property type="project" value="UniProtKB-KW"/>
</dbReference>
<dbReference type="PANTHER" id="PTHR10458">
    <property type="entry name" value="PEPTIDE DEFORMYLASE"/>
    <property type="match status" value="1"/>
</dbReference>
<dbReference type="FunCoup" id="A0A6P8HP02">
    <property type="interactions" value="886"/>
</dbReference>
<dbReference type="GO" id="GO:0005739">
    <property type="term" value="C:mitochondrion"/>
    <property type="evidence" value="ECO:0007669"/>
    <property type="project" value="UniProtKB-ARBA"/>
</dbReference>
<dbReference type="GeneID" id="116294027"/>
<dbReference type="GO" id="GO:0046872">
    <property type="term" value="F:metal ion binding"/>
    <property type="evidence" value="ECO:0007669"/>
    <property type="project" value="UniProtKB-KW"/>
</dbReference>
<evidence type="ECO:0000256" key="7">
    <source>
        <dbReference type="RuleBase" id="RU362111"/>
    </source>
</evidence>
<keyword evidence="3 7" id="KW-0378">Hydrolase</keyword>
<evidence type="ECO:0000256" key="5">
    <source>
        <dbReference type="ARBA" id="ARBA00037114"/>
    </source>
</evidence>
<dbReference type="PANTHER" id="PTHR10458:SF2">
    <property type="entry name" value="PEPTIDE DEFORMYLASE, MITOCHONDRIAL"/>
    <property type="match status" value="1"/>
</dbReference>
<evidence type="ECO:0000256" key="3">
    <source>
        <dbReference type="ARBA" id="ARBA00022801"/>
    </source>
</evidence>
<dbReference type="KEGG" id="aten:116294027"/>
<dbReference type="Gene3D" id="3.90.45.10">
    <property type="entry name" value="Peptide deformylase"/>
    <property type="match status" value="1"/>
</dbReference>
<comment type="catalytic activity">
    <reaction evidence="6 7">
        <text>N-terminal N-formyl-L-methionyl-[peptide] + H2O = N-terminal L-methionyl-[peptide] + formate</text>
        <dbReference type="Rhea" id="RHEA:24420"/>
        <dbReference type="Rhea" id="RHEA-COMP:10639"/>
        <dbReference type="Rhea" id="RHEA-COMP:10640"/>
        <dbReference type="ChEBI" id="CHEBI:15377"/>
        <dbReference type="ChEBI" id="CHEBI:15740"/>
        <dbReference type="ChEBI" id="CHEBI:49298"/>
        <dbReference type="ChEBI" id="CHEBI:64731"/>
        <dbReference type="EC" id="3.5.1.88"/>
    </reaction>
</comment>
<dbReference type="GO" id="GO:0042586">
    <property type="term" value="F:peptide deformylase activity"/>
    <property type="evidence" value="ECO:0007669"/>
    <property type="project" value="UniProtKB-EC"/>
</dbReference>
<evidence type="ECO:0000313" key="8">
    <source>
        <dbReference type="Proteomes" id="UP000515163"/>
    </source>
</evidence>
<evidence type="ECO:0000256" key="6">
    <source>
        <dbReference type="ARBA" id="ARBA00048875"/>
    </source>
</evidence>
<dbReference type="SUPFAM" id="SSF56420">
    <property type="entry name" value="Peptide deformylase"/>
    <property type="match status" value="1"/>
</dbReference>
<dbReference type="PIRSF" id="PIRSF004749">
    <property type="entry name" value="Pep_def"/>
    <property type="match status" value="1"/>
</dbReference>
<accession>A0A6P8HP02</accession>
<dbReference type="FunFam" id="3.90.45.10:FF:000003">
    <property type="entry name" value="Peptide deformylase"/>
    <property type="match status" value="1"/>
</dbReference>
<dbReference type="PRINTS" id="PR01576">
    <property type="entry name" value="PDEFORMYLASE"/>
</dbReference>
<protein>
    <recommendedName>
        <fullName evidence="7">Peptide deformylase</fullName>
        <ecNumber evidence="7">3.5.1.88</ecNumber>
    </recommendedName>
</protein>
<dbReference type="NCBIfam" id="NF001159">
    <property type="entry name" value="PRK00150.1-3"/>
    <property type="match status" value="1"/>
</dbReference>
<dbReference type="InParanoid" id="A0A6P8HP02"/>
<evidence type="ECO:0000313" key="9">
    <source>
        <dbReference type="RefSeq" id="XP_031557401.1"/>
    </source>
</evidence>
<dbReference type="CDD" id="cd00487">
    <property type="entry name" value="Pep_deformylase"/>
    <property type="match status" value="1"/>
</dbReference>
<organism evidence="8 9">
    <name type="scientific">Actinia tenebrosa</name>
    <name type="common">Australian red waratah sea anemone</name>
    <dbReference type="NCBI Taxonomy" id="6105"/>
    <lineage>
        <taxon>Eukaryota</taxon>
        <taxon>Metazoa</taxon>
        <taxon>Cnidaria</taxon>
        <taxon>Anthozoa</taxon>
        <taxon>Hexacorallia</taxon>
        <taxon>Actiniaria</taxon>
        <taxon>Actiniidae</taxon>
        <taxon>Actinia</taxon>
    </lineage>
</organism>